<keyword evidence="4 7" id="KW-0812">Transmembrane</keyword>
<evidence type="ECO:0000259" key="9">
    <source>
        <dbReference type="Pfam" id="PF20501"/>
    </source>
</evidence>
<evidence type="ECO:0000259" key="8">
    <source>
        <dbReference type="Pfam" id="PF13244"/>
    </source>
</evidence>
<feature type="transmembrane region" description="Helical" evidence="7">
    <location>
        <begin position="53"/>
        <end position="74"/>
    </location>
</feature>
<dbReference type="RefSeq" id="WP_183852742.1">
    <property type="nucleotide sequence ID" value="NZ_JACHOO010000002.1"/>
</dbReference>
<keyword evidence="2" id="KW-0813">Transport</keyword>
<dbReference type="InterPro" id="IPR025383">
    <property type="entry name" value="MrpA_C/MbhD"/>
</dbReference>
<dbReference type="GO" id="GO:0005886">
    <property type="term" value="C:plasma membrane"/>
    <property type="evidence" value="ECO:0007669"/>
    <property type="project" value="UniProtKB-SubCell"/>
</dbReference>
<feature type="domain" description="MrpA C-terminal/MbhE" evidence="9">
    <location>
        <begin position="119"/>
        <end position="170"/>
    </location>
</feature>
<name>A0A7W9FJL5_9HYPH</name>
<dbReference type="EMBL" id="JACHOO010000002">
    <property type="protein sequence ID" value="MBB5751721.1"/>
    <property type="molecule type" value="Genomic_DNA"/>
</dbReference>
<reference evidence="10 11" key="1">
    <citation type="submission" date="2020-08" db="EMBL/GenBank/DDBJ databases">
        <title>Genomic Encyclopedia of Type Strains, Phase IV (KMG-IV): sequencing the most valuable type-strain genomes for metagenomic binning, comparative biology and taxonomic classification.</title>
        <authorList>
            <person name="Goeker M."/>
        </authorList>
    </citation>
    <scope>NUCLEOTIDE SEQUENCE [LARGE SCALE GENOMIC DNA]</scope>
    <source>
        <strain evidence="10 11">DSM 16268</strain>
    </source>
</reference>
<dbReference type="AlphaFoldDB" id="A0A7W9FJL5"/>
<evidence type="ECO:0000256" key="5">
    <source>
        <dbReference type="ARBA" id="ARBA00022989"/>
    </source>
</evidence>
<comment type="caution">
    <text evidence="10">The sequence shown here is derived from an EMBL/GenBank/DDBJ whole genome shotgun (WGS) entry which is preliminary data.</text>
</comment>
<evidence type="ECO:0000256" key="1">
    <source>
        <dbReference type="ARBA" id="ARBA00004651"/>
    </source>
</evidence>
<sequence length="173" mass="17736">MESIVILVLLTLLAAVLVAVVRTRSLFAAVVLLSAFSFLMASVMLVLDAVDVAMTEAAVGAGISAVLFLSALHLTKTTEAPPRRSALLPLAVAGITGAALLFGVSDLPPFGIAETPMHRAGPDYIARVPAETGIPNVVTAVLGSYRGFDTLGETVVVFAGALAVLALLKRRGG</sequence>
<dbReference type="InterPro" id="IPR042106">
    <property type="entry name" value="Nuo/plastoQ_OxRdtase_6_NuoJ"/>
</dbReference>
<feature type="transmembrane region" description="Helical" evidence="7">
    <location>
        <begin position="26"/>
        <end position="47"/>
    </location>
</feature>
<dbReference type="Pfam" id="PF13244">
    <property type="entry name" value="MbhD"/>
    <property type="match status" value="1"/>
</dbReference>
<proteinExistence type="predicted"/>
<keyword evidence="3" id="KW-1003">Cell membrane</keyword>
<accession>A0A7W9FJL5</accession>
<dbReference type="Proteomes" id="UP000523821">
    <property type="component" value="Unassembled WGS sequence"/>
</dbReference>
<evidence type="ECO:0000256" key="4">
    <source>
        <dbReference type="ARBA" id="ARBA00022692"/>
    </source>
</evidence>
<comment type="subcellular location">
    <subcellularLocation>
        <location evidence="1">Cell membrane</location>
        <topology evidence="1">Multi-pass membrane protein</topology>
    </subcellularLocation>
</comment>
<feature type="transmembrane region" description="Helical" evidence="7">
    <location>
        <begin position="6"/>
        <end position="21"/>
    </location>
</feature>
<feature type="transmembrane region" description="Helical" evidence="7">
    <location>
        <begin position="86"/>
        <end position="104"/>
    </location>
</feature>
<evidence type="ECO:0000256" key="7">
    <source>
        <dbReference type="SAM" id="Phobius"/>
    </source>
</evidence>
<evidence type="ECO:0000313" key="10">
    <source>
        <dbReference type="EMBL" id="MBB5751721.1"/>
    </source>
</evidence>
<dbReference type="InterPro" id="IPR046806">
    <property type="entry name" value="MrpA_C/MbhE"/>
</dbReference>
<feature type="transmembrane region" description="Helical" evidence="7">
    <location>
        <begin position="150"/>
        <end position="168"/>
    </location>
</feature>
<feature type="domain" description="MrpA C-terminal/MbhD" evidence="8">
    <location>
        <begin position="12"/>
        <end position="75"/>
    </location>
</feature>
<gene>
    <name evidence="10" type="ORF">GGQ63_000773</name>
</gene>
<keyword evidence="5 7" id="KW-1133">Transmembrane helix</keyword>
<keyword evidence="6 7" id="KW-0472">Membrane</keyword>
<organism evidence="10 11">
    <name type="scientific">Prosthecomicrobium pneumaticum</name>
    <dbReference type="NCBI Taxonomy" id="81895"/>
    <lineage>
        <taxon>Bacteria</taxon>
        <taxon>Pseudomonadati</taxon>
        <taxon>Pseudomonadota</taxon>
        <taxon>Alphaproteobacteria</taxon>
        <taxon>Hyphomicrobiales</taxon>
        <taxon>Kaistiaceae</taxon>
        <taxon>Prosthecomicrobium</taxon>
    </lineage>
</organism>
<evidence type="ECO:0000256" key="3">
    <source>
        <dbReference type="ARBA" id="ARBA00022475"/>
    </source>
</evidence>
<evidence type="ECO:0000313" key="11">
    <source>
        <dbReference type="Proteomes" id="UP000523821"/>
    </source>
</evidence>
<evidence type="ECO:0000256" key="6">
    <source>
        <dbReference type="ARBA" id="ARBA00023136"/>
    </source>
</evidence>
<dbReference type="Gene3D" id="1.20.120.1200">
    <property type="entry name" value="NADH-ubiquinone/plastoquinone oxidoreductase chain 6, subunit NuoJ"/>
    <property type="match status" value="1"/>
</dbReference>
<dbReference type="PANTHER" id="PTHR43373">
    <property type="entry name" value="NA(+)/H(+) ANTIPORTER SUBUNIT"/>
    <property type="match status" value="1"/>
</dbReference>
<evidence type="ECO:0000256" key="2">
    <source>
        <dbReference type="ARBA" id="ARBA00022448"/>
    </source>
</evidence>
<protein>
    <submittedName>
        <fullName evidence="10">Multicomponent Na+:H+ antiporter subunit B</fullName>
    </submittedName>
</protein>
<dbReference type="Pfam" id="PF20501">
    <property type="entry name" value="MbhE"/>
    <property type="match status" value="1"/>
</dbReference>
<dbReference type="PANTHER" id="PTHR43373:SF1">
    <property type="entry name" value="NA(+)_H(+) ANTIPORTER SUBUNIT A"/>
    <property type="match status" value="1"/>
</dbReference>
<dbReference type="InterPro" id="IPR050616">
    <property type="entry name" value="CPA3_Na-H_Antiporter_A"/>
</dbReference>
<keyword evidence="11" id="KW-1185">Reference proteome</keyword>
<dbReference type="NCBIfam" id="NF009159">
    <property type="entry name" value="PRK12504.1"/>
    <property type="match status" value="1"/>
</dbReference>